<evidence type="ECO:0000313" key="1">
    <source>
        <dbReference type="EMBL" id="GFY47867.1"/>
    </source>
</evidence>
<reference evidence="1" key="1">
    <citation type="submission" date="2020-08" db="EMBL/GenBank/DDBJ databases">
        <title>Multicomponent nature underlies the extraordinary mechanical properties of spider dragline silk.</title>
        <authorList>
            <person name="Kono N."/>
            <person name="Nakamura H."/>
            <person name="Mori M."/>
            <person name="Yoshida Y."/>
            <person name="Ohtoshi R."/>
            <person name="Malay A.D."/>
            <person name="Moran D.A.P."/>
            <person name="Tomita M."/>
            <person name="Numata K."/>
            <person name="Arakawa K."/>
        </authorList>
    </citation>
    <scope>NUCLEOTIDE SEQUENCE</scope>
</reference>
<name>A0A8X7BZ07_9ARAC</name>
<comment type="caution">
    <text evidence="1">The sequence shown here is derived from an EMBL/GenBank/DDBJ whole genome shotgun (WGS) entry which is preliminary data.</text>
</comment>
<dbReference type="EMBL" id="BMAV01006153">
    <property type="protein sequence ID" value="GFY47867.1"/>
    <property type="molecule type" value="Genomic_DNA"/>
</dbReference>
<sequence length="288" mass="34385">MGRNFKKIYPIEASTLLNLTKISSSPEEMSYITKMRNLILFQISSPEEFQYMDGRFYHQFWIHNRCFPIFRMCYSHAFFQVAKSHVLVHNHEPFRHWDTIIIDNDGQPKTKNGHEMKARTGANINTMPINKFLIANNGLASTFFLRWNFYPYYKGIITSMQSNMFEQLYTTDSSILRHESTWRRVYDANWTFFFCEYNDFSLYVLEQKRHKTPVNVFKTILKREIGICFNQKSVLKTIASPYYYILPYQDEKKYAEYARNDSFSLIHVLNITIFQFICQIDIAVKNVL</sequence>
<evidence type="ECO:0000313" key="2">
    <source>
        <dbReference type="Proteomes" id="UP000886998"/>
    </source>
</evidence>
<protein>
    <submittedName>
        <fullName evidence="1">Uncharacterized protein</fullName>
    </submittedName>
</protein>
<dbReference type="Proteomes" id="UP000886998">
    <property type="component" value="Unassembled WGS sequence"/>
</dbReference>
<dbReference type="OrthoDB" id="6428418at2759"/>
<organism evidence="1 2">
    <name type="scientific">Trichonephila inaurata madagascariensis</name>
    <dbReference type="NCBI Taxonomy" id="2747483"/>
    <lineage>
        <taxon>Eukaryota</taxon>
        <taxon>Metazoa</taxon>
        <taxon>Ecdysozoa</taxon>
        <taxon>Arthropoda</taxon>
        <taxon>Chelicerata</taxon>
        <taxon>Arachnida</taxon>
        <taxon>Araneae</taxon>
        <taxon>Araneomorphae</taxon>
        <taxon>Entelegynae</taxon>
        <taxon>Araneoidea</taxon>
        <taxon>Nephilidae</taxon>
        <taxon>Trichonephila</taxon>
        <taxon>Trichonephila inaurata</taxon>
    </lineage>
</organism>
<keyword evidence="2" id="KW-1185">Reference proteome</keyword>
<proteinExistence type="predicted"/>
<accession>A0A8X7BZ07</accession>
<gene>
    <name evidence="1" type="primary">NCL1_27484</name>
    <name evidence="1" type="ORF">TNIN_93971</name>
</gene>
<dbReference type="AlphaFoldDB" id="A0A8X7BZ07"/>